<sequence>MPGTENDGNNGQHQSNTTNDEANSKSTHPSQDGSITFENSSPQGEEYGGVSASNSEGPDEMDQGPGSYANIVQSDNASNNGTANGTIANGITADTTEDIQRTFASRSRSLFLNNEDTSRMARQHWDRESEGLRDQYLQALKEEDKGSPVTRASDGSHLKKKKKKKKKKEKKKKKKKEKKKKKKKEKKKKKKKKKITGIKAQSMKSL</sequence>
<feature type="compositionally biased region" description="Low complexity" evidence="1">
    <location>
        <begin position="79"/>
        <end position="93"/>
    </location>
</feature>
<dbReference type="EMBL" id="JAAAID010000491">
    <property type="protein sequence ID" value="KAG0016902.1"/>
    <property type="molecule type" value="Genomic_DNA"/>
</dbReference>
<dbReference type="AlphaFoldDB" id="A0A9P6MY45"/>
<name>A0A9P6MY45_9FUNG</name>
<proteinExistence type="predicted"/>
<organism evidence="2 3">
    <name type="scientific">Entomortierella chlamydospora</name>
    <dbReference type="NCBI Taxonomy" id="101097"/>
    <lineage>
        <taxon>Eukaryota</taxon>
        <taxon>Fungi</taxon>
        <taxon>Fungi incertae sedis</taxon>
        <taxon>Mucoromycota</taxon>
        <taxon>Mortierellomycotina</taxon>
        <taxon>Mortierellomycetes</taxon>
        <taxon>Mortierellales</taxon>
        <taxon>Mortierellaceae</taxon>
        <taxon>Entomortierella</taxon>
    </lineage>
</organism>
<feature type="compositionally biased region" description="Basic and acidic residues" evidence="1">
    <location>
        <begin position="116"/>
        <end position="133"/>
    </location>
</feature>
<feature type="compositionally biased region" description="Basic residues" evidence="1">
    <location>
        <begin position="158"/>
        <end position="196"/>
    </location>
</feature>
<keyword evidence="3" id="KW-1185">Reference proteome</keyword>
<feature type="compositionally biased region" description="Polar residues" evidence="1">
    <location>
        <begin position="102"/>
        <end position="115"/>
    </location>
</feature>
<accession>A0A9P6MY45</accession>
<feature type="region of interest" description="Disordered" evidence="1">
    <location>
        <begin position="1"/>
        <end position="206"/>
    </location>
</feature>
<gene>
    <name evidence="2" type="ORF">BGZ80_008815</name>
</gene>
<evidence type="ECO:0000256" key="1">
    <source>
        <dbReference type="SAM" id="MobiDB-lite"/>
    </source>
</evidence>
<feature type="compositionally biased region" description="Polar residues" evidence="1">
    <location>
        <begin position="1"/>
        <end position="43"/>
    </location>
</feature>
<protein>
    <submittedName>
        <fullName evidence="2">Uncharacterized protein</fullName>
    </submittedName>
</protein>
<evidence type="ECO:0000313" key="2">
    <source>
        <dbReference type="EMBL" id="KAG0016902.1"/>
    </source>
</evidence>
<comment type="caution">
    <text evidence="2">The sequence shown here is derived from an EMBL/GenBank/DDBJ whole genome shotgun (WGS) entry which is preliminary data.</text>
</comment>
<evidence type="ECO:0000313" key="3">
    <source>
        <dbReference type="Proteomes" id="UP000703661"/>
    </source>
</evidence>
<reference evidence="2" key="1">
    <citation type="journal article" date="2020" name="Fungal Divers.">
        <title>Resolving the Mortierellaceae phylogeny through synthesis of multi-gene phylogenetics and phylogenomics.</title>
        <authorList>
            <person name="Vandepol N."/>
            <person name="Liber J."/>
            <person name="Desiro A."/>
            <person name="Na H."/>
            <person name="Kennedy M."/>
            <person name="Barry K."/>
            <person name="Grigoriev I.V."/>
            <person name="Miller A.N."/>
            <person name="O'Donnell K."/>
            <person name="Stajich J.E."/>
            <person name="Bonito G."/>
        </authorList>
    </citation>
    <scope>NUCLEOTIDE SEQUENCE</scope>
    <source>
        <strain evidence="2">NRRL 2769</strain>
    </source>
</reference>
<dbReference type="Proteomes" id="UP000703661">
    <property type="component" value="Unassembled WGS sequence"/>
</dbReference>